<comment type="caution">
    <text evidence="1">The sequence shown here is derived from an EMBL/GenBank/DDBJ whole genome shotgun (WGS) entry which is preliminary data.</text>
</comment>
<gene>
    <name evidence="1" type="ORF">DCAF_LOCUS16115</name>
</gene>
<accession>A0AAV1RWH7</accession>
<protein>
    <submittedName>
        <fullName evidence="1">Uncharacterized protein</fullName>
    </submittedName>
</protein>
<evidence type="ECO:0000313" key="1">
    <source>
        <dbReference type="EMBL" id="CAK7341103.1"/>
    </source>
</evidence>
<sequence length="105" mass="12051">MAVPEEEEAEMNRRIDSRRWWAMDFGPHPPQDITSTYVGIESQILGTMREVKDNWGNFVSVQVSASYEFYKYNALIEVLSMNVRYTAAVNNELNTSSIKTCPKPV</sequence>
<proteinExistence type="predicted"/>
<dbReference type="EMBL" id="CAWUPB010001160">
    <property type="protein sequence ID" value="CAK7341103.1"/>
    <property type="molecule type" value="Genomic_DNA"/>
</dbReference>
<reference evidence="1 2" key="1">
    <citation type="submission" date="2024-01" db="EMBL/GenBank/DDBJ databases">
        <authorList>
            <person name="Waweru B."/>
        </authorList>
    </citation>
    <scope>NUCLEOTIDE SEQUENCE [LARGE SCALE GENOMIC DNA]</scope>
</reference>
<keyword evidence="2" id="KW-1185">Reference proteome</keyword>
<evidence type="ECO:0000313" key="2">
    <source>
        <dbReference type="Proteomes" id="UP001314170"/>
    </source>
</evidence>
<name>A0AAV1RWH7_9ROSI</name>
<dbReference type="Proteomes" id="UP001314170">
    <property type="component" value="Unassembled WGS sequence"/>
</dbReference>
<dbReference type="AlphaFoldDB" id="A0AAV1RWH7"/>
<organism evidence="1 2">
    <name type="scientific">Dovyalis caffra</name>
    <dbReference type="NCBI Taxonomy" id="77055"/>
    <lineage>
        <taxon>Eukaryota</taxon>
        <taxon>Viridiplantae</taxon>
        <taxon>Streptophyta</taxon>
        <taxon>Embryophyta</taxon>
        <taxon>Tracheophyta</taxon>
        <taxon>Spermatophyta</taxon>
        <taxon>Magnoliopsida</taxon>
        <taxon>eudicotyledons</taxon>
        <taxon>Gunneridae</taxon>
        <taxon>Pentapetalae</taxon>
        <taxon>rosids</taxon>
        <taxon>fabids</taxon>
        <taxon>Malpighiales</taxon>
        <taxon>Salicaceae</taxon>
        <taxon>Flacourtieae</taxon>
        <taxon>Dovyalis</taxon>
    </lineage>
</organism>